<comment type="caution">
    <text evidence="2">The sequence shown here is derived from an EMBL/GenBank/DDBJ whole genome shotgun (WGS) entry which is preliminary data.</text>
</comment>
<proteinExistence type="predicted"/>
<sequence length="132" mass="14611">MSSNNISLVCEAPIGELGRLVEQIGRVHHDVHLPARGPTIRRIPITSHKSTPITTPRPTSPKPTWSRPTYLPTLSSERPPHSGKYGAQFPLYLDRTGGDEIDSIPEEGGFPRLALRTDLITKMDRVGRVLVE</sequence>
<name>A0ABR1TEQ2_9PEZI</name>
<feature type="region of interest" description="Disordered" evidence="1">
    <location>
        <begin position="35"/>
        <end position="89"/>
    </location>
</feature>
<feature type="compositionally biased region" description="Low complexity" evidence="1">
    <location>
        <begin position="49"/>
        <end position="69"/>
    </location>
</feature>
<reference evidence="2 3" key="1">
    <citation type="submission" date="2023-01" db="EMBL/GenBank/DDBJ databases">
        <title>Analysis of 21 Apiospora genomes using comparative genomics revels a genus with tremendous synthesis potential of carbohydrate active enzymes and secondary metabolites.</title>
        <authorList>
            <person name="Sorensen T."/>
        </authorList>
    </citation>
    <scope>NUCLEOTIDE SEQUENCE [LARGE SCALE GENOMIC DNA]</scope>
    <source>
        <strain evidence="2 3">CBS 33761</strain>
    </source>
</reference>
<organism evidence="2 3">
    <name type="scientific">Apiospora rasikravindrae</name>
    <dbReference type="NCBI Taxonomy" id="990691"/>
    <lineage>
        <taxon>Eukaryota</taxon>
        <taxon>Fungi</taxon>
        <taxon>Dikarya</taxon>
        <taxon>Ascomycota</taxon>
        <taxon>Pezizomycotina</taxon>
        <taxon>Sordariomycetes</taxon>
        <taxon>Xylariomycetidae</taxon>
        <taxon>Amphisphaeriales</taxon>
        <taxon>Apiosporaceae</taxon>
        <taxon>Apiospora</taxon>
    </lineage>
</organism>
<keyword evidence="3" id="KW-1185">Reference proteome</keyword>
<dbReference type="Proteomes" id="UP001444661">
    <property type="component" value="Unassembled WGS sequence"/>
</dbReference>
<evidence type="ECO:0000313" key="3">
    <source>
        <dbReference type="Proteomes" id="UP001444661"/>
    </source>
</evidence>
<gene>
    <name evidence="2" type="ORF">PG993_005116</name>
</gene>
<evidence type="ECO:0000313" key="2">
    <source>
        <dbReference type="EMBL" id="KAK8045092.1"/>
    </source>
</evidence>
<dbReference type="EMBL" id="JAQQWK010000003">
    <property type="protein sequence ID" value="KAK8045092.1"/>
    <property type="molecule type" value="Genomic_DNA"/>
</dbReference>
<protein>
    <submittedName>
        <fullName evidence="2">Uncharacterized protein</fullName>
    </submittedName>
</protein>
<evidence type="ECO:0000256" key="1">
    <source>
        <dbReference type="SAM" id="MobiDB-lite"/>
    </source>
</evidence>
<accession>A0ABR1TEQ2</accession>